<feature type="domain" description="CAAX prenyl protease 2/Lysostaphin resistance protein A-like" evidence="2">
    <location>
        <begin position="149"/>
        <end position="232"/>
    </location>
</feature>
<dbReference type="Pfam" id="PF02517">
    <property type="entry name" value="Rce1-like"/>
    <property type="match status" value="1"/>
</dbReference>
<dbReference type="EMBL" id="JANTZM010000001">
    <property type="protein sequence ID" value="MCS4156183.1"/>
    <property type="molecule type" value="Genomic_DNA"/>
</dbReference>
<feature type="transmembrane region" description="Helical" evidence="1">
    <location>
        <begin position="21"/>
        <end position="44"/>
    </location>
</feature>
<gene>
    <name evidence="3" type="ORF">GGP99_000114</name>
</gene>
<protein>
    <recommendedName>
        <fullName evidence="2">CAAX prenyl protease 2/Lysostaphin resistance protein A-like domain-containing protein</fullName>
    </recommendedName>
</protein>
<feature type="transmembrane region" description="Helical" evidence="1">
    <location>
        <begin position="68"/>
        <end position="91"/>
    </location>
</feature>
<name>A0AAW5P2P3_9BACT</name>
<keyword evidence="1" id="KW-0812">Transmembrane</keyword>
<accession>A0AAW5P2P3</accession>
<keyword evidence="1" id="KW-1133">Transmembrane helix</keyword>
<dbReference type="AlphaFoldDB" id="A0AAW5P2P3"/>
<evidence type="ECO:0000313" key="3">
    <source>
        <dbReference type="EMBL" id="MCS4156183.1"/>
    </source>
</evidence>
<dbReference type="Proteomes" id="UP001155110">
    <property type="component" value="Unassembled WGS sequence"/>
</dbReference>
<sequence>MLHALAARLRTEWRRLRQAAASLDGQTTFVLTAAAVLVVLQVILGDRGLFRTHLAGFVPRSWQGLATWGWWFGMQGLLGFVVPAVALRAFFASTLDEIGLGRGEWRFASIVAALYLPVVAVGTWVLSDGAAFQEQYPHYQPATRDWTVFFIYEALFLFYWVGWEYLWRGFVLFGTAPTFGLSAIFVQALPFAALHVAKPWPEALLSVVGGIALGALVWRCRSFWIAVPIHAAQMMLLDLWCTLRIRTGVSGIGPEAFLNLFARLGG</sequence>
<evidence type="ECO:0000313" key="4">
    <source>
        <dbReference type="Proteomes" id="UP001155110"/>
    </source>
</evidence>
<feature type="transmembrane region" description="Helical" evidence="1">
    <location>
        <begin position="170"/>
        <end position="194"/>
    </location>
</feature>
<dbReference type="GO" id="GO:0080120">
    <property type="term" value="P:CAAX-box protein maturation"/>
    <property type="evidence" value="ECO:0007669"/>
    <property type="project" value="UniProtKB-ARBA"/>
</dbReference>
<feature type="transmembrane region" description="Helical" evidence="1">
    <location>
        <begin position="146"/>
        <end position="163"/>
    </location>
</feature>
<feature type="transmembrane region" description="Helical" evidence="1">
    <location>
        <begin position="200"/>
        <end position="218"/>
    </location>
</feature>
<keyword evidence="1" id="KW-0472">Membrane</keyword>
<organism evidence="3 4">
    <name type="scientific">Salinibacter ruber</name>
    <dbReference type="NCBI Taxonomy" id="146919"/>
    <lineage>
        <taxon>Bacteria</taxon>
        <taxon>Pseudomonadati</taxon>
        <taxon>Rhodothermota</taxon>
        <taxon>Rhodothermia</taxon>
        <taxon>Rhodothermales</taxon>
        <taxon>Salinibacteraceae</taxon>
        <taxon>Salinibacter</taxon>
    </lineage>
</organism>
<proteinExistence type="predicted"/>
<dbReference type="GO" id="GO:0004175">
    <property type="term" value="F:endopeptidase activity"/>
    <property type="evidence" value="ECO:0007669"/>
    <property type="project" value="UniProtKB-ARBA"/>
</dbReference>
<evidence type="ECO:0000259" key="2">
    <source>
        <dbReference type="Pfam" id="PF02517"/>
    </source>
</evidence>
<comment type="caution">
    <text evidence="3">The sequence shown here is derived from an EMBL/GenBank/DDBJ whole genome shotgun (WGS) entry which is preliminary data.</text>
</comment>
<evidence type="ECO:0000256" key="1">
    <source>
        <dbReference type="SAM" id="Phobius"/>
    </source>
</evidence>
<dbReference type="InterPro" id="IPR003675">
    <property type="entry name" value="Rce1/LyrA-like_dom"/>
</dbReference>
<dbReference type="RefSeq" id="WP_251942193.1">
    <property type="nucleotide sequence ID" value="NZ_CALTRV010000021.1"/>
</dbReference>
<feature type="transmembrane region" description="Helical" evidence="1">
    <location>
        <begin position="103"/>
        <end position="126"/>
    </location>
</feature>
<reference evidence="3" key="1">
    <citation type="submission" date="2022-08" db="EMBL/GenBank/DDBJ databases">
        <title>Genomic Encyclopedia of Type Strains, Phase V (KMG-V): Genome sequencing to study the core and pangenomes of soil and plant-associated prokaryotes.</title>
        <authorList>
            <person name="Whitman W."/>
        </authorList>
    </citation>
    <scope>NUCLEOTIDE SEQUENCE</scope>
    <source>
        <strain evidence="3">SP3002</strain>
    </source>
</reference>